<dbReference type="Pfam" id="PF00027">
    <property type="entry name" value="cNMP_binding"/>
    <property type="match status" value="1"/>
</dbReference>
<evidence type="ECO:0000256" key="4">
    <source>
        <dbReference type="ARBA" id="ARBA00023163"/>
    </source>
</evidence>
<dbReference type="Pfam" id="PF13545">
    <property type="entry name" value="HTH_Crp_2"/>
    <property type="match status" value="1"/>
</dbReference>
<dbReference type="PANTHER" id="PTHR24567:SF74">
    <property type="entry name" value="HTH-TYPE TRANSCRIPTIONAL REGULATOR ARCR"/>
    <property type="match status" value="1"/>
</dbReference>
<dbReference type="AlphaFoldDB" id="A0A220MN47"/>
<proteinExistence type="predicted"/>
<evidence type="ECO:0000256" key="3">
    <source>
        <dbReference type="ARBA" id="ARBA00023159"/>
    </source>
</evidence>
<gene>
    <name evidence="6" type="ORF">BP422_24075</name>
</gene>
<keyword evidence="2" id="KW-0238">DNA-binding</keyword>
<evidence type="ECO:0000256" key="2">
    <source>
        <dbReference type="ARBA" id="ARBA00023125"/>
    </source>
</evidence>
<reference evidence="6 7" key="1">
    <citation type="submission" date="2016-11" db="EMBL/GenBank/DDBJ databases">
        <authorList>
            <person name="Jaros S."/>
            <person name="Januszkiewicz K."/>
            <person name="Wedrychowicz H."/>
        </authorList>
    </citation>
    <scope>NUCLEOTIDE SEQUENCE [LARGE SCALE GENOMIC DNA]</scope>
    <source>
        <strain evidence="6 7">NF2</strain>
    </source>
</reference>
<dbReference type="InterPro" id="IPR050397">
    <property type="entry name" value="Env_Response_Regulators"/>
</dbReference>
<dbReference type="SUPFAM" id="SSF51206">
    <property type="entry name" value="cAMP-binding domain-like"/>
    <property type="match status" value="1"/>
</dbReference>
<dbReference type="SMART" id="SM00419">
    <property type="entry name" value="HTH_CRP"/>
    <property type="match status" value="1"/>
</dbReference>
<name>A0A220MN47_9BACL</name>
<organism evidence="6 7">
    <name type="scientific">Brevibacillus formosus</name>
    <dbReference type="NCBI Taxonomy" id="54913"/>
    <lineage>
        <taxon>Bacteria</taxon>
        <taxon>Bacillati</taxon>
        <taxon>Bacillota</taxon>
        <taxon>Bacilli</taxon>
        <taxon>Bacillales</taxon>
        <taxon>Paenibacillaceae</taxon>
        <taxon>Brevibacillus</taxon>
    </lineage>
</organism>
<dbReference type="Gene3D" id="1.10.10.10">
    <property type="entry name" value="Winged helix-like DNA-binding domain superfamily/Winged helix DNA-binding domain"/>
    <property type="match status" value="1"/>
</dbReference>
<dbReference type="PANTHER" id="PTHR24567">
    <property type="entry name" value="CRP FAMILY TRANSCRIPTIONAL REGULATORY PROTEIN"/>
    <property type="match status" value="1"/>
</dbReference>
<evidence type="ECO:0000259" key="5">
    <source>
        <dbReference type="PROSITE" id="PS51063"/>
    </source>
</evidence>
<dbReference type="InterPro" id="IPR000595">
    <property type="entry name" value="cNMP-bd_dom"/>
</dbReference>
<sequence>MDLNRIQLVTDAFPCFSLVPEAAWRHPDITVERFSPQLTMQQGHLFAHAAFVLSGKVRIYIISESGREVTLYRVQRGGVCVLMMASILGETGYEASAQLEEETELLLLPVDVFKDWMDHYKDLRQFIYRNMINRMVSVTSLVEDIAFKPINARIAELLLRRTTDSRNHLSITHEAIAIELGTAREVISRSLKEFEKAGWLQLGRGRITAIRRDAFQEKLFPSDW</sequence>
<keyword evidence="4" id="KW-0804">Transcription</keyword>
<dbReference type="PROSITE" id="PS51063">
    <property type="entry name" value="HTH_CRP_2"/>
    <property type="match status" value="1"/>
</dbReference>
<keyword evidence="1" id="KW-0805">Transcription regulation</keyword>
<dbReference type="KEGG" id="bfm:BP422_24075"/>
<dbReference type="Gene3D" id="2.60.120.10">
    <property type="entry name" value="Jelly Rolls"/>
    <property type="match status" value="1"/>
</dbReference>
<dbReference type="RefSeq" id="WP_088909947.1">
    <property type="nucleotide sequence ID" value="NZ_CP018145.1"/>
</dbReference>
<dbReference type="Proteomes" id="UP000197781">
    <property type="component" value="Chromosome"/>
</dbReference>
<dbReference type="GO" id="GO:0005829">
    <property type="term" value="C:cytosol"/>
    <property type="evidence" value="ECO:0007669"/>
    <property type="project" value="TreeGrafter"/>
</dbReference>
<dbReference type="GO" id="GO:0003700">
    <property type="term" value="F:DNA-binding transcription factor activity"/>
    <property type="evidence" value="ECO:0007669"/>
    <property type="project" value="TreeGrafter"/>
</dbReference>
<dbReference type="InterPro" id="IPR012318">
    <property type="entry name" value="HTH_CRP"/>
</dbReference>
<dbReference type="InterPro" id="IPR018490">
    <property type="entry name" value="cNMP-bd_dom_sf"/>
</dbReference>
<protein>
    <submittedName>
        <fullName evidence="6">Transcriptional regulator</fullName>
    </submittedName>
</protein>
<keyword evidence="3" id="KW-0010">Activator</keyword>
<dbReference type="SUPFAM" id="SSF46785">
    <property type="entry name" value="Winged helix' DNA-binding domain"/>
    <property type="match status" value="1"/>
</dbReference>
<evidence type="ECO:0000313" key="6">
    <source>
        <dbReference type="EMBL" id="ASJ56372.1"/>
    </source>
</evidence>
<dbReference type="GO" id="GO:0003677">
    <property type="term" value="F:DNA binding"/>
    <property type="evidence" value="ECO:0007669"/>
    <property type="project" value="UniProtKB-KW"/>
</dbReference>
<evidence type="ECO:0000313" key="7">
    <source>
        <dbReference type="Proteomes" id="UP000197781"/>
    </source>
</evidence>
<dbReference type="InterPro" id="IPR036390">
    <property type="entry name" value="WH_DNA-bd_sf"/>
</dbReference>
<accession>A0A220MN47</accession>
<feature type="domain" description="HTH crp-type" evidence="5">
    <location>
        <begin position="148"/>
        <end position="213"/>
    </location>
</feature>
<dbReference type="EMBL" id="CP018145">
    <property type="protein sequence ID" value="ASJ56372.1"/>
    <property type="molecule type" value="Genomic_DNA"/>
</dbReference>
<evidence type="ECO:0000256" key="1">
    <source>
        <dbReference type="ARBA" id="ARBA00023015"/>
    </source>
</evidence>
<dbReference type="InterPro" id="IPR036388">
    <property type="entry name" value="WH-like_DNA-bd_sf"/>
</dbReference>
<dbReference type="InterPro" id="IPR014710">
    <property type="entry name" value="RmlC-like_jellyroll"/>
</dbReference>